<reference evidence="2" key="2">
    <citation type="submission" date="2022-10" db="EMBL/GenBank/DDBJ databases">
        <authorList>
            <person name="Ngo T.-E."/>
        </authorList>
    </citation>
    <scope>NUCLEOTIDE SEQUENCE</scope>
    <source>
        <strain evidence="2">JHB</strain>
    </source>
</reference>
<dbReference type="InterPro" id="IPR025587">
    <property type="entry name" value="DUF4351"/>
</dbReference>
<sequence length="53" mass="6124">MEQERRGSLERILKLRFSEIPVEISVRIQALNLEQLEELMAIALTVNSLDEKA</sequence>
<dbReference type="Proteomes" id="UP000176944">
    <property type="component" value="Chromosome"/>
</dbReference>
<accession>A0A9Q9UWU4</accession>
<organism evidence="2">
    <name type="scientific">Moorena producens (strain JHB)</name>
    <dbReference type="NCBI Taxonomy" id="1454205"/>
    <lineage>
        <taxon>Bacteria</taxon>
        <taxon>Bacillati</taxon>
        <taxon>Cyanobacteriota</taxon>
        <taxon>Cyanophyceae</taxon>
        <taxon>Coleofasciculales</taxon>
        <taxon>Coleofasciculaceae</taxon>
        <taxon>Moorena</taxon>
    </lineage>
</organism>
<dbReference type="AlphaFoldDB" id="A0A9Q9UWU4"/>
<feature type="domain" description="DUF4351" evidence="1">
    <location>
        <begin position="3"/>
        <end position="50"/>
    </location>
</feature>
<reference evidence="2" key="1">
    <citation type="journal article" date="2017" name="Proc. Natl. Acad. Sci. U.S.A.">
        <title>Comparative genomics uncovers the prolific and distinctive metabolic potential of the cyanobacterial genus Moorea.</title>
        <authorList>
            <person name="Leao T."/>
            <person name="Castelao G."/>
            <person name="Korobeynikov A."/>
            <person name="Monroe E.A."/>
            <person name="Podell S."/>
            <person name="Glukhov E."/>
            <person name="Allen E.E."/>
            <person name="Gerwick W.H."/>
            <person name="Gerwick L."/>
        </authorList>
    </citation>
    <scope>NUCLEOTIDE SEQUENCE</scope>
    <source>
        <strain evidence="2">JHB</strain>
    </source>
</reference>
<gene>
    <name evidence="2" type="ORF">BJP36_39055</name>
</gene>
<dbReference type="EMBL" id="CP017708">
    <property type="protein sequence ID" value="WAN70249.1"/>
    <property type="molecule type" value="Genomic_DNA"/>
</dbReference>
<evidence type="ECO:0000313" key="2">
    <source>
        <dbReference type="EMBL" id="WAN70249.1"/>
    </source>
</evidence>
<evidence type="ECO:0000259" key="1">
    <source>
        <dbReference type="Pfam" id="PF14261"/>
    </source>
</evidence>
<name>A0A9Q9UWU4_MOOP1</name>
<protein>
    <submittedName>
        <fullName evidence="2">DUF4351 domain-containing protein</fullName>
    </submittedName>
</protein>
<proteinExistence type="predicted"/>
<dbReference type="Pfam" id="PF14261">
    <property type="entry name" value="DUF4351"/>
    <property type="match status" value="1"/>
</dbReference>